<dbReference type="EMBL" id="GBRH01208074">
    <property type="protein sequence ID" value="JAD89821.1"/>
    <property type="molecule type" value="Transcribed_RNA"/>
</dbReference>
<reference evidence="1" key="1">
    <citation type="submission" date="2014-09" db="EMBL/GenBank/DDBJ databases">
        <authorList>
            <person name="Magalhaes I.L.F."/>
            <person name="Oliveira U."/>
            <person name="Santos F.R."/>
            <person name="Vidigal T.H.D.A."/>
            <person name="Brescovit A.D."/>
            <person name="Santos A.J."/>
        </authorList>
    </citation>
    <scope>NUCLEOTIDE SEQUENCE</scope>
    <source>
        <tissue evidence="1">Shoot tissue taken approximately 20 cm above the soil surface</tissue>
    </source>
</reference>
<dbReference type="AlphaFoldDB" id="A0A0A9DPS6"/>
<name>A0A0A9DPS6_ARUDO</name>
<reference evidence="1" key="2">
    <citation type="journal article" date="2015" name="Data Brief">
        <title>Shoot transcriptome of the giant reed, Arundo donax.</title>
        <authorList>
            <person name="Barrero R.A."/>
            <person name="Guerrero F.D."/>
            <person name="Moolhuijzen P."/>
            <person name="Goolsby J.A."/>
            <person name="Tidwell J."/>
            <person name="Bellgard S.E."/>
            <person name="Bellgard M.I."/>
        </authorList>
    </citation>
    <scope>NUCLEOTIDE SEQUENCE</scope>
    <source>
        <tissue evidence="1">Shoot tissue taken approximately 20 cm above the soil surface</tissue>
    </source>
</reference>
<organism evidence="1">
    <name type="scientific">Arundo donax</name>
    <name type="common">Giant reed</name>
    <name type="synonym">Donax arundinaceus</name>
    <dbReference type="NCBI Taxonomy" id="35708"/>
    <lineage>
        <taxon>Eukaryota</taxon>
        <taxon>Viridiplantae</taxon>
        <taxon>Streptophyta</taxon>
        <taxon>Embryophyta</taxon>
        <taxon>Tracheophyta</taxon>
        <taxon>Spermatophyta</taxon>
        <taxon>Magnoliopsida</taxon>
        <taxon>Liliopsida</taxon>
        <taxon>Poales</taxon>
        <taxon>Poaceae</taxon>
        <taxon>PACMAD clade</taxon>
        <taxon>Arundinoideae</taxon>
        <taxon>Arundineae</taxon>
        <taxon>Arundo</taxon>
    </lineage>
</organism>
<sequence>MQRSLSIHVLCLQINHFCTLPIKQELDYFSIIVASSNMKWCLTHHGVLVVEEGGVLQQLPLDASEVAGAREAVDGFGLGRPRPPVLAPRHLLPLPTSRVDLHLRVRARAG</sequence>
<proteinExistence type="predicted"/>
<accession>A0A0A9DPS6</accession>
<protein>
    <submittedName>
        <fullName evidence="1">Uncharacterized protein</fullName>
    </submittedName>
</protein>
<evidence type="ECO:0000313" key="1">
    <source>
        <dbReference type="EMBL" id="JAD89821.1"/>
    </source>
</evidence>